<dbReference type="HOGENOM" id="CLU_065043_2_0_1"/>
<dbReference type="OMA" id="LMHIAMA"/>
<dbReference type="PANTHER" id="PTHR11078">
    <property type="entry name" value="N UTILIZATION SUBSTANCE PROTEIN B-RELATED"/>
    <property type="match status" value="1"/>
</dbReference>
<feature type="domain" description="NusB/RsmB/TIM44" evidence="6">
    <location>
        <begin position="80"/>
        <end position="192"/>
    </location>
</feature>
<dbReference type="Pfam" id="PF01029">
    <property type="entry name" value="NusB"/>
    <property type="match status" value="1"/>
</dbReference>
<dbReference type="Gramene" id="EFJ15146">
    <property type="protein sequence ID" value="EFJ15146"/>
    <property type="gene ID" value="SELMODRAFT_47118"/>
</dbReference>
<dbReference type="GO" id="GO:0006353">
    <property type="term" value="P:DNA-templated transcription termination"/>
    <property type="evidence" value="ECO:0007669"/>
    <property type="project" value="InterPro"/>
</dbReference>
<keyword evidence="3" id="KW-0694">RNA-binding</keyword>
<dbReference type="KEGG" id="smo:SELMODRAFT_47118"/>
<evidence type="ECO:0000256" key="4">
    <source>
        <dbReference type="ARBA" id="ARBA00023015"/>
    </source>
</evidence>
<dbReference type="SUPFAM" id="SSF48013">
    <property type="entry name" value="NusB-like"/>
    <property type="match status" value="1"/>
</dbReference>
<evidence type="ECO:0000313" key="7">
    <source>
        <dbReference type="EMBL" id="EFJ15146.1"/>
    </source>
</evidence>
<dbReference type="GO" id="GO:0031564">
    <property type="term" value="P:transcription antitermination"/>
    <property type="evidence" value="ECO:0007669"/>
    <property type="project" value="UniProtKB-KW"/>
</dbReference>
<comment type="similarity">
    <text evidence="1">Belongs to the NusB family.</text>
</comment>
<keyword evidence="8" id="KW-1185">Reference proteome</keyword>
<evidence type="ECO:0000256" key="5">
    <source>
        <dbReference type="ARBA" id="ARBA00023163"/>
    </source>
</evidence>
<feature type="non-terminal residue" evidence="7">
    <location>
        <position position="196"/>
    </location>
</feature>
<dbReference type="GO" id="GO:0003723">
    <property type="term" value="F:RNA binding"/>
    <property type="evidence" value="ECO:0007669"/>
    <property type="project" value="UniProtKB-KW"/>
</dbReference>
<dbReference type="FunCoup" id="D8SK07">
    <property type="interactions" value="1281"/>
</dbReference>
<reference evidence="7 8" key="1">
    <citation type="journal article" date="2011" name="Science">
        <title>The Selaginella genome identifies genetic changes associated with the evolution of vascular plants.</title>
        <authorList>
            <person name="Banks J.A."/>
            <person name="Nishiyama T."/>
            <person name="Hasebe M."/>
            <person name="Bowman J.L."/>
            <person name="Gribskov M."/>
            <person name="dePamphilis C."/>
            <person name="Albert V.A."/>
            <person name="Aono N."/>
            <person name="Aoyama T."/>
            <person name="Ambrose B.A."/>
            <person name="Ashton N.W."/>
            <person name="Axtell M.J."/>
            <person name="Barker E."/>
            <person name="Barker M.S."/>
            <person name="Bennetzen J.L."/>
            <person name="Bonawitz N.D."/>
            <person name="Chapple C."/>
            <person name="Cheng C."/>
            <person name="Correa L.G."/>
            <person name="Dacre M."/>
            <person name="DeBarry J."/>
            <person name="Dreyer I."/>
            <person name="Elias M."/>
            <person name="Engstrom E.M."/>
            <person name="Estelle M."/>
            <person name="Feng L."/>
            <person name="Finet C."/>
            <person name="Floyd S.K."/>
            <person name="Frommer W.B."/>
            <person name="Fujita T."/>
            <person name="Gramzow L."/>
            <person name="Gutensohn M."/>
            <person name="Harholt J."/>
            <person name="Hattori M."/>
            <person name="Heyl A."/>
            <person name="Hirai T."/>
            <person name="Hiwatashi Y."/>
            <person name="Ishikawa M."/>
            <person name="Iwata M."/>
            <person name="Karol K.G."/>
            <person name="Koehler B."/>
            <person name="Kolukisaoglu U."/>
            <person name="Kubo M."/>
            <person name="Kurata T."/>
            <person name="Lalonde S."/>
            <person name="Li K."/>
            <person name="Li Y."/>
            <person name="Litt A."/>
            <person name="Lyons E."/>
            <person name="Manning G."/>
            <person name="Maruyama T."/>
            <person name="Michael T.P."/>
            <person name="Mikami K."/>
            <person name="Miyazaki S."/>
            <person name="Morinaga S."/>
            <person name="Murata T."/>
            <person name="Mueller-Roeber B."/>
            <person name="Nelson D.R."/>
            <person name="Obara M."/>
            <person name="Oguri Y."/>
            <person name="Olmstead R.G."/>
            <person name="Onodera N."/>
            <person name="Petersen B.L."/>
            <person name="Pils B."/>
            <person name="Prigge M."/>
            <person name="Rensing S.A."/>
            <person name="Riano-Pachon D.M."/>
            <person name="Roberts A.W."/>
            <person name="Sato Y."/>
            <person name="Scheller H.V."/>
            <person name="Schulz B."/>
            <person name="Schulz C."/>
            <person name="Shakirov E.V."/>
            <person name="Shibagaki N."/>
            <person name="Shinohara N."/>
            <person name="Shippen D.E."/>
            <person name="Soerensen I."/>
            <person name="Sotooka R."/>
            <person name="Sugimoto N."/>
            <person name="Sugita M."/>
            <person name="Sumikawa N."/>
            <person name="Tanurdzic M."/>
            <person name="Theissen G."/>
            <person name="Ulvskov P."/>
            <person name="Wakazuki S."/>
            <person name="Weng J.K."/>
            <person name="Willats W.W."/>
            <person name="Wipf D."/>
            <person name="Wolf P.G."/>
            <person name="Yang L."/>
            <person name="Zimmer A.D."/>
            <person name="Zhu Q."/>
            <person name="Mitros T."/>
            <person name="Hellsten U."/>
            <person name="Loque D."/>
            <person name="Otillar R."/>
            <person name="Salamov A."/>
            <person name="Schmutz J."/>
            <person name="Shapiro H."/>
            <person name="Lindquist E."/>
            <person name="Lucas S."/>
            <person name="Rokhsar D."/>
            <person name="Grigoriev I.V."/>
        </authorList>
    </citation>
    <scope>NUCLEOTIDE SEQUENCE [LARGE SCALE GENOMIC DNA]</scope>
</reference>
<organism evidence="8">
    <name type="scientific">Selaginella moellendorffii</name>
    <name type="common">Spikemoss</name>
    <dbReference type="NCBI Taxonomy" id="88036"/>
    <lineage>
        <taxon>Eukaryota</taxon>
        <taxon>Viridiplantae</taxon>
        <taxon>Streptophyta</taxon>
        <taxon>Embryophyta</taxon>
        <taxon>Tracheophyta</taxon>
        <taxon>Lycopodiopsida</taxon>
        <taxon>Selaginellales</taxon>
        <taxon>Selaginellaceae</taxon>
        <taxon>Selaginella</taxon>
    </lineage>
</organism>
<dbReference type="eggNOG" id="ENOG502QS7J">
    <property type="taxonomic scope" value="Eukaryota"/>
</dbReference>
<feature type="non-terminal residue" evidence="7">
    <location>
        <position position="1"/>
    </location>
</feature>
<evidence type="ECO:0000256" key="2">
    <source>
        <dbReference type="ARBA" id="ARBA00022814"/>
    </source>
</evidence>
<proteinExistence type="inferred from homology"/>
<evidence type="ECO:0000259" key="6">
    <source>
        <dbReference type="Pfam" id="PF01029"/>
    </source>
</evidence>
<dbReference type="Gene3D" id="1.10.940.10">
    <property type="entry name" value="NusB-like"/>
    <property type="match status" value="1"/>
</dbReference>
<dbReference type="InterPro" id="IPR011605">
    <property type="entry name" value="NusB_fam"/>
</dbReference>
<protein>
    <recommendedName>
        <fullName evidence="6">NusB/RsmB/TIM44 domain-containing protein</fullName>
    </recommendedName>
</protein>
<sequence>KLDKFHRLRSPRAARELSLCVLYAGLVSGSDPLEVLEDRMQARRERVDEKVLHQYDHDAKSGEPLYVSSESEAKELEFQQEQQSEIDAALLTAHPYVVYNKFVLRYGKEKIIKATSEGREKQEAVVKELLPSTWKDEGNGKLLETTIMHMAIAEIEVLGTSPNIVINEAVELAKRFCDGFAPRVVNGCLGNYFRSR</sequence>
<keyword evidence="4" id="KW-0805">Transcription regulation</keyword>
<evidence type="ECO:0000256" key="1">
    <source>
        <dbReference type="ARBA" id="ARBA00005952"/>
    </source>
</evidence>
<keyword evidence="2" id="KW-0889">Transcription antitermination</keyword>
<accession>D8SK07</accession>
<dbReference type="PANTHER" id="PTHR11078:SF3">
    <property type="entry name" value="ANTITERMINATION NUSB DOMAIN-CONTAINING PROTEIN"/>
    <property type="match status" value="1"/>
</dbReference>
<name>D8SK07_SELML</name>
<dbReference type="InterPro" id="IPR035926">
    <property type="entry name" value="NusB-like_sf"/>
</dbReference>
<dbReference type="AlphaFoldDB" id="D8SK07"/>
<gene>
    <name evidence="7" type="ORF">SELMODRAFT_47118</name>
</gene>
<dbReference type="InParanoid" id="D8SK07"/>
<dbReference type="STRING" id="88036.D8SK07"/>
<keyword evidence="5" id="KW-0804">Transcription</keyword>
<dbReference type="Proteomes" id="UP000001514">
    <property type="component" value="Unassembled WGS sequence"/>
</dbReference>
<evidence type="ECO:0000313" key="8">
    <source>
        <dbReference type="Proteomes" id="UP000001514"/>
    </source>
</evidence>
<dbReference type="InterPro" id="IPR006027">
    <property type="entry name" value="NusB_RsmB_TIM44"/>
</dbReference>
<dbReference type="EMBL" id="GL377624">
    <property type="protein sequence ID" value="EFJ15146.1"/>
    <property type="molecule type" value="Genomic_DNA"/>
</dbReference>
<evidence type="ECO:0000256" key="3">
    <source>
        <dbReference type="ARBA" id="ARBA00022884"/>
    </source>
</evidence>